<evidence type="ECO:0000256" key="12">
    <source>
        <dbReference type="ARBA" id="ARBA00023239"/>
    </source>
</evidence>
<feature type="binding site" evidence="17">
    <location>
        <position position="245"/>
    </location>
    <ligand>
        <name>(6S)-NADPHX</name>
        <dbReference type="ChEBI" id="CHEBI:64076"/>
    </ligand>
</feature>
<evidence type="ECO:0000256" key="10">
    <source>
        <dbReference type="ARBA" id="ARBA00023027"/>
    </source>
</evidence>
<dbReference type="PIRSF" id="PIRSF017184">
    <property type="entry name" value="Nnr"/>
    <property type="match status" value="1"/>
</dbReference>
<keyword evidence="7 17" id="KW-0067">ATP-binding</keyword>
<proteinExistence type="inferred from homology"/>
<dbReference type="InterPro" id="IPR036652">
    <property type="entry name" value="YjeF_N_dom_sf"/>
</dbReference>
<gene>
    <name evidence="17" type="primary">nnrD</name>
    <name evidence="18" type="synonym">nnrE</name>
    <name evidence="22" type="ORF">CUJ83_02050</name>
</gene>
<dbReference type="InterPro" id="IPR030677">
    <property type="entry name" value="Nnr"/>
</dbReference>
<dbReference type="PANTHER" id="PTHR12592">
    <property type="entry name" value="ATP-DEPENDENT (S)-NAD(P)H-HYDRATE DEHYDRATASE FAMILY MEMBER"/>
    <property type="match status" value="1"/>
</dbReference>
<feature type="binding site" evidence="17">
    <location>
        <position position="421"/>
    </location>
    <ligand>
        <name>(6S)-NADPHX</name>
        <dbReference type="ChEBI" id="CHEBI:64076"/>
    </ligand>
</feature>
<dbReference type="Gene3D" id="3.40.50.10260">
    <property type="entry name" value="YjeF N-terminal domain"/>
    <property type="match status" value="1"/>
</dbReference>
<dbReference type="CDD" id="cd01171">
    <property type="entry name" value="YXKO-related"/>
    <property type="match status" value="1"/>
</dbReference>
<evidence type="ECO:0000256" key="11">
    <source>
        <dbReference type="ARBA" id="ARBA00023235"/>
    </source>
</evidence>
<evidence type="ECO:0000256" key="14">
    <source>
        <dbReference type="ARBA" id="ARBA00025153"/>
    </source>
</evidence>
<comment type="catalytic activity">
    <reaction evidence="1 18 19">
        <text>(6R)-NADHX = (6S)-NADHX</text>
        <dbReference type="Rhea" id="RHEA:32215"/>
        <dbReference type="ChEBI" id="CHEBI:64074"/>
        <dbReference type="ChEBI" id="CHEBI:64075"/>
        <dbReference type="EC" id="5.1.99.6"/>
    </reaction>
</comment>
<feature type="binding site" evidence="17">
    <location>
        <position position="420"/>
    </location>
    <ligand>
        <name>AMP</name>
        <dbReference type="ChEBI" id="CHEBI:456215"/>
    </ligand>
</feature>
<evidence type="ECO:0000256" key="2">
    <source>
        <dbReference type="ARBA" id="ARBA00000909"/>
    </source>
</evidence>
<dbReference type="EC" id="4.2.1.136" evidence="19"/>
<evidence type="ECO:0000256" key="1">
    <source>
        <dbReference type="ARBA" id="ARBA00000013"/>
    </source>
</evidence>
<dbReference type="EC" id="5.1.99.6" evidence="19"/>
<comment type="function">
    <text evidence="17">Catalyzes the dehydration of the S-form of NAD(P)HX at the expense of ADP, which is converted to AMP. Together with NAD(P)HX epimerase, which catalyzes the epimerization of the S- and R-forms, the enzyme allows the repair of both epimers of NAD(P)HX, a damaged form of NAD(P)H that is a result of enzymatic or heat-dependent hydration.</text>
</comment>
<keyword evidence="13" id="KW-0511">Multifunctional enzyme</keyword>
<keyword evidence="8 17" id="KW-0521">NADP</keyword>
<dbReference type="NCBIfam" id="TIGR00196">
    <property type="entry name" value="yjeF_cterm"/>
    <property type="match status" value="1"/>
</dbReference>
<evidence type="ECO:0000256" key="16">
    <source>
        <dbReference type="ARBA" id="ARBA00049209"/>
    </source>
</evidence>
<dbReference type="Proteomes" id="UP001320159">
    <property type="component" value="Unassembled WGS sequence"/>
</dbReference>
<name>A0AAP2RAJ4_9EURY</name>
<comment type="catalytic activity">
    <reaction evidence="15 17 19">
        <text>(6S)-NADHX + ADP = AMP + phosphate + NADH + H(+)</text>
        <dbReference type="Rhea" id="RHEA:32223"/>
        <dbReference type="ChEBI" id="CHEBI:15378"/>
        <dbReference type="ChEBI" id="CHEBI:43474"/>
        <dbReference type="ChEBI" id="CHEBI:57945"/>
        <dbReference type="ChEBI" id="CHEBI:64074"/>
        <dbReference type="ChEBI" id="CHEBI:456215"/>
        <dbReference type="ChEBI" id="CHEBI:456216"/>
        <dbReference type="EC" id="4.2.1.136"/>
    </reaction>
</comment>
<dbReference type="Pfam" id="PF03853">
    <property type="entry name" value="YjeF_N"/>
    <property type="match status" value="1"/>
</dbReference>
<dbReference type="EMBL" id="PGCK01000001">
    <property type="protein sequence ID" value="MCD1293778.1"/>
    <property type="molecule type" value="Genomic_DNA"/>
</dbReference>
<dbReference type="HAMAP" id="MF_01965">
    <property type="entry name" value="NADHX_dehydratase"/>
    <property type="match status" value="1"/>
</dbReference>
<feature type="domain" description="YjeF N-terminal" evidence="21">
    <location>
        <begin position="10"/>
        <end position="209"/>
    </location>
</feature>
<dbReference type="GO" id="GO:0110051">
    <property type="term" value="P:metabolite repair"/>
    <property type="evidence" value="ECO:0007669"/>
    <property type="project" value="TreeGrafter"/>
</dbReference>
<feature type="binding site" evidence="18">
    <location>
        <position position="163"/>
    </location>
    <ligand>
        <name>K(+)</name>
        <dbReference type="ChEBI" id="CHEBI:29103"/>
    </ligand>
</feature>
<evidence type="ECO:0000256" key="3">
    <source>
        <dbReference type="ARBA" id="ARBA00006001"/>
    </source>
</evidence>
<comment type="similarity">
    <text evidence="17">Belongs to the NnrD/CARKD family.</text>
</comment>
<sequence>MAGYITVEDMRALEANSNYFGVSYGELMENAGKSVAASIISKKRRCSVLVLCGTGNNGGDGFVTARYLRRANFEVFTVLLGHSSGIKPGPTSVNLERLRAVGVDVREIVSPEMLPKEIFESYDIIVDAILGTGVKGTPREPASSAIDLINQSRAYKVSIDMPSGLDPDTGECAKCVKPDLVVTFHAPKKGLEKYNVEVADIGIPEKAMKYVGPGNIRGIKTRGDYSHKGESGRVLIIGGGPYTGAPALSGIAALKAGADVVTIAAPARAADIIASFSPDLIVKPLTDRDILVDEDIECLTPLLARNDVVVMGMGLGDSPRTLAAVSKIMSVCDRIVIDAEALRPDMPLRGIVTPHRGEFKRISGEDASPEELFASETVRSFSESKKIVTVLKGKIDIISDGKLVKFNGTGNAGMTVGGTGDVLAGIIGALYCKNSAFDAACAGTFINGAAGDMAFDDKGYGLVASDVVNMIPYAMKKYRHYL</sequence>
<comment type="subunit">
    <text evidence="17">Homotetramer.</text>
</comment>
<evidence type="ECO:0000256" key="5">
    <source>
        <dbReference type="ARBA" id="ARBA00022723"/>
    </source>
</evidence>
<evidence type="ECO:0000256" key="7">
    <source>
        <dbReference type="ARBA" id="ARBA00022840"/>
    </source>
</evidence>
<dbReference type="InterPro" id="IPR017953">
    <property type="entry name" value="Carbohydrate_kinase_pred_CS"/>
</dbReference>
<dbReference type="SUPFAM" id="SSF53613">
    <property type="entry name" value="Ribokinase-like"/>
    <property type="match status" value="1"/>
</dbReference>
<comment type="function">
    <text evidence="14 19">Bifunctional enzyme that catalyzes the epimerization of the S- and R-forms of NAD(P)HX and the dehydration of the S-form of NAD(P)HX at the expense of ADP, which is converted to AMP. This allows the repair of both epimers of NAD(P)HX, a damaged form of NAD(P)H that is a result of enzymatic or heat-dependent hydration.</text>
</comment>
<evidence type="ECO:0000256" key="6">
    <source>
        <dbReference type="ARBA" id="ARBA00022741"/>
    </source>
</evidence>
<feature type="binding site" evidence="18">
    <location>
        <position position="57"/>
    </location>
    <ligand>
        <name>K(+)</name>
        <dbReference type="ChEBI" id="CHEBI:29103"/>
    </ligand>
</feature>
<evidence type="ECO:0000256" key="17">
    <source>
        <dbReference type="HAMAP-Rule" id="MF_01965"/>
    </source>
</evidence>
<feature type="binding site" evidence="17">
    <location>
        <position position="355"/>
    </location>
    <ligand>
        <name>(6S)-NADPHX</name>
        <dbReference type="ChEBI" id="CHEBI:64076"/>
    </ligand>
</feature>
<feature type="domain" description="YjeF C-terminal" evidence="20">
    <location>
        <begin position="211"/>
        <end position="478"/>
    </location>
</feature>
<evidence type="ECO:0000259" key="21">
    <source>
        <dbReference type="PROSITE" id="PS51385"/>
    </source>
</evidence>
<accession>A0AAP2RAJ4</accession>
<evidence type="ECO:0000256" key="19">
    <source>
        <dbReference type="PIRNR" id="PIRNR017184"/>
    </source>
</evidence>
<keyword evidence="12 17" id="KW-0456">Lyase</keyword>
<evidence type="ECO:0000259" key="20">
    <source>
        <dbReference type="PROSITE" id="PS51383"/>
    </source>
</evidence>
<evidence type="ECO:0000256" key="4">
    <source>
        <dbReference type="ARBA" id="ARBA00009524"/>
    </source>
</evidence>
<dbReference type="Gene3D" id="3.40.1190.20">
    <property type="match status" value="1"/>
</dbReference>
<dbReference type="AlphaFoldDB" id="A0AAP2RAJ4"/>
<feature type="binding site" evidence="18">
    <location>
        <begin position="131"/>
        <end position="137"/>
    </location>
    <ligand>
        <name>(6S)-NADPHX</name>
        <dbReference type="ChEBI" id="CHEBI:64076"/>
    </ligand>
</feature>
<dbReference type="InterPro" id="IPR004443">
    <property type="entry name" value="YjeF_N_dom"/>
</dbReference>
<keyword evidence="6 17" id="KW-0547">Nucleotide-binding</keyword>
<dbReference type="PROSITE" id="PS51385">
    <property type="entry name" value="YJEF_N"/>
    <property type="match status" value="1"/>
</dbReference>
<keyword evidence="5 18" id="KW-0479">Metal-binding</keyword>
<evidence type="ECO:0000256" key="13">
    <source>
        <dbReference type="ARBA" id="ARBA00023268"/>
    </source>
</evidence>
<keyword evidence="11 18" id="KW-0413">Isomerase</keyword>
<dbReference type="GO" id="GO:0052856">
    <property type="term" value="F:NAD(P)HX epimerase activity"/>
    <property type="evidence" value="ECO:0007669"/>
    <property type="project" value="UniProtKB-UniRule"/>
</dbReference>
<evidence type="ECO:0000313" key="22">
    <source>
        <dbReference type="EMBL" id="MCD1293778.1"/>
    </source>
</evidence>
<dbReference type="GO" id="GO:0046496">
    <property type="term" value="P:nicotinamide nucleotide metabolic process"/>
    <property type="evidence" value="ECO:0007669"/>
    <property type="project" value="UniProtKB-UniRule"/>
</dbReference>
<dbReference type="GO" id="GO:0052855">
    <property type="term" value="F:ADP-dependent NAD(P)H-hydrate dehydratase activity"/>
    <property type="evidence" value="ECO:0007669"/>
    <property type="project" value="UniProtKB-UniRule"/>
</dbReference>
<comment type="caution">
    <text evidence="22">The sequence shown here is derived from an EMBL/GenBank/DDBJ whole genome shotgun (WGS) entry which is preliminary data.</text>
</comment>
<organism evidence="22 23">
    <name type="scientific">Methanooceanicella nereidis</name>
    <dbReference type="NCBI Taxonomy" id="2052831"/>
    <lineage>
        <taxon>Archaea</taxon>
        <taxon>Methanobacteriati</taxon>
        <taxon>Methanobacteriota</taxon>
        <taxon>Stenosarchaea group</taxon>
        <taxon>Methanomicrobia</taxon>
        <taxon>Methanocellales</taxon>
        <taxon>Methanocellaceae</taxon>
        <taxon>Methanooceanicella</taxon>
    </lineage>
</organism>
<dbReference type="RefSeq" id="WP_230740067.1">
    <property type="nucleotide sequence ID" value="NZ_PGCK01000001.1"/>
</dbReference>
<feature type="binding site" evidence="18">
    <location>
        <begin position="56"/>
        <end position="60"/>
    </location>
    <ligand>
        <name>(6S)-NADPHX</name>
        <dbReference type="ChEBI" id="CHEBI:64076"/>
    </ligand>
</feature>
<keyword evidence="10 17" id="KW-0520">NAD</keyword>
<dbReference type="InterPro" id="IPR000631">
    <property type="entry name" value="CARKD"/>
</dbReference>
<evidence type="ECO:0000256" key="9">
    <source>
        <dbReference type="ARBA" id="ARBA00022958"/>
    </source>
</evidence>
<dbReference type="NCBIfam" id="TIGR00197">
    <property type="entry name" value="yjeF_nterm"/>
    <property type="match status" value="1"/>
</dbReference>
<comment type="similarity">
    <text evidence="18">Belongs to the NnrE/AIBP family.</text>
</comment>
<dbReference type="SUPFAM" id="SSF64153">
    <property type="entry name" value="YjeF N-terminal domain-like"/>
    <property type="match status" value="1"/>
</dbReference>
<evidence type="ECO:0000256" key="18">
    <source>
        <dbReference type="HAMAP-Rule" id="MF_01966"/>
    </source>
</evidence>
<feature type="binding site" evidence="18">
    <location>
        <position position="127"/>
    </location>
    <ligand>
        <name>K(+)</name>
        <dbReference type="ChEBI" id="CHEBI:29103"/>
    </ligand>
</feature>
<dbReference type="Pfam" id="PF01256">
    <property type="entry name" value="Carb_kinase"/>
    <property type="match status" value="1"/>
</dbReference>
<comment type="function">
    <text evidence="18">Catalyzes the epimerization of the S- and R-forms of NAD(P)HX, a damaged form of NAD(P)H that is a result of enzymatic or heat-dependent hydration. This is a prerequisite for the S-specific NAD(P)H-hydrate dehydratase to allow the repair of both epimers of NAD(P)HX.</text>
</comment>
<dbReference type="PROSITE" id="PS01050">
    <property type="entry name" value="YJEF_C_2"/>
    <property type="match status" value="1"/>
</dbReference>
<comment type="catalytic activity">
    <reaction evidence="2 18 19">
        <text>(6R)-NADPHX = (6S)-NADPHX</text>
        <dbReference type="Rhea" id="RHEA:32227"/>
        <dbReference type="ChEBI" id="CHEBI:64076"/>
        <dbReference type="ChEBI" id="CHEBI:64077"/>
        <dbReference type="EC" id="5.1.99.6"/>
    </reaction>
</comment>
<evidence type="ECO:0000256" key="15">
    <source>
        <dbReference type="ARBA" id="ARBA00048238"/>
    </source>
</evidence>
<feature type="binding site" evidence="17">
    <location>
        <position position="314"/>
    </location>
    <ligand>
        <name>(6S)-NADPHX</name>
        <dbReference type="ChEBI" id="CHEBI:64076"/>
    </ligand>
</feature>
<keyword evidence="9 18" id="KW-0630">Potassium</keyword>
<dbReference type="GO" id="GO:0046872">
    <property type="term" value="F:metal ion binding"/>
    <property type="evidence" value="ECO:0007669"/>
    <property type="project" value="UniProtKB-UniRule"/>
</dbReference>
<comment type="similarity">
    <text evidence="4 19">In the C-terminal section; belongs to the NnrD/CARKD family.</text>
</comment>
<evidence type="ECO:0000313" key="23">
    <source>
        <dbReference type="Proteomes" id="UP001320159"/>
    </source>
</evidence>
<reference evidence="22 23" key="1">
    <citation type="submission" date="2017-11" db="EMBL/GenBank/DDBJ databases">
        <title>Isolation and Characterization of Family Methanocellaceae Species from Potential Methane Hydrate Area Offshore Southwestern Taiwan.</title>
        <authorList>
            <person name="Zhang W.-L."/>
            <person name="Chen W.-C."/>
            <person name="Lai M.-C."/>
            <person name="Chen S.-C."/>
        </authorList>
    </citation>
    <scope>NUCLEOTIDE SEQUENCE [LARGE SCALE GENOMIC DNA]</scope>
    <source>
        <strain evidence="22 23">CWC-04</strain>
    </source>
</reference>
<comment type="caution">
    <text evidence="17">Lacks conserved residue(s) required for the propagation of feature annotation.</text>
</comment>
<dbReference type="PANTHER" id="PTHR12592:SF0">
    <property type="entry name" value="ATP-DEPENDENT (S)-NAD(P)H-HYDRATE DEHYDRATASE"/>
    <property type="match status" value="1"/>
</dbReference>
<dbReference type="GO" id="GO:0005524">
    <property type="term" value="F:ATP binding"/>
    <property type="evidence" value="ECO:0007669"/>
    <property type="project" value="UniProtKB-UniRule"/>
</dbReference>
<dbReference type="InterPro" id="IPR029056">
    <property type="entry name" value="Ribokinase-like"/>
</dbReference>
<comment type="cofactor">
    <cofactor evidence="17">
        <name>Mg(2+)</name>
        <dbReference type="ChEBI" id="CHEBI:18420"/>
    </cofactor>
</comment>
<dbReference type="PROSITE" id="PS51383">
    <property type="entry name" value="YJEF_C_3"/>
    <property type="match status" value="1"/>
</dbReference>
<comment type="catalytic activity">
    <reaction evidence="16 17 19">
        <text>(6S)-NADPHX + ADP = AMP + phosphate + NADPH + H(+)</text>
        <dbReference type="Rhea" id="RHEA:32235"/>
        <dbReference type="ChEBI" id="CHEBI:15378"/>
        <dbReference type="ChEBI" id="CHEBI:43474"/>
        <dbReference type="ChEBI" id="CHEBI:57783"/>
        <dbReference type="ChEBI" id="CHEBI:64076"/>
        <dbReference type="ChEBI" id="CHEBI:456215"/>
        <dbReference type="ChEBI" id="CHEBI:456216"/>
        <dbReference type="EC" id="4.2.1.136"/>
    </reaction>
</comment>
<dbReference type="HAMAP" id="MF_01966">
    <property type="entry name" value="NADHX_epimerase"/>
    <property type="match status" value="1"/>
</dbReference>
<comment type="cofactor">
    <cofactor evidence="18 19">
        <name>K(+)</name>
        <dbReference type="ChEBI" id="CHEBI:29103"/>
    </cofactor>
    <text evidence="18 19">Binds 1 potassium ion per subunit.</text>
</comment>
<evidence type="ECO:0000256" key="8">
    <source>
        <dbReference type="ARBA" id="ARBA00022857"/>
    </source>
</evidence>
<keyword evidence="23" id="KW-1185">Reference proteome</keyword>
<comment type="similarity">
    <text evidence="3 19">In the N-terminal section; belongs to the NnrE/AIBP family.</text>
</comment>
<protein>
    <recommendedName>
        <fullName evidence="19">Bifunctional NAD(P)H-hydrate repair enzyme</fullName>
    </recommendedName>
    <alternativeName>
        <fullName evidence="19">Nicotinamide nucleotide repair protein</fullName>
    </alternativeName>
    <domain>
        <recommendedName>
            <fullName evidence="19">ADP-dependent (S)-NAD(P)H-hydrate dehydratase</fullName>
            <ecNumber evidence="19">4.2.1.136</ecNumber>
        </recommendedName>
        <alternativeName>
            <fullName evidence="19">ADP-dependent NAD(P)HX dehydratase</fullName>
        </alternativeName>
    </domain>
    <domain>
        <recommendedName>
            <fullName evidence="19">NAD(P)H-hydrate epimerase</fullName>
            <ecNumber evidence="19">5.1.99.6</ecNumber>
        </recommendedName>
    </domain>
</protein>
<feature type="binding site" evidence="18">
    <location>
        <position position="160"/>
    </location>
    <ligand>
        <name>(6S)-NADPHX</name>
        <dbReference type="ChEBI" id="CHEBI:64076"/>
    </ligand>
</feature>